<accession>A0ABD1M7X0</accession>
<dbReference type="AlphaFoldDB" id="A0ABD1M7X0"/>
<evidence type="ECO:0000313" key="2">
    <source>
        <dbReference type="Proteomes" id="UP001603857"/>
    </source>
</evidence>
<sequence length="352" mass="39548">MSFMRGVTSDIAEQVGQVMLFNDIQVGRVMLLSDIVEQVERVMLLSDIAKQVGRVMLLSDIDEQVGREQVERVILLSDTTKLCAFHGYAYALLAYKRYASSILKVMKMLRVKALMMPRLDDCDDTALIEIVTSGQGLWKTGSKIDSLHSALYRSAVSSDVLSVFIQTHVVDFNHRLHALLAHSSSNHARLQDNLTTERSLREQAVKLLSEREAFFSRKLGAFEDLQRERDSALSSSRHSLFAIEVLKEELHPVTRERDQIQSVNVVRAREIAALKDLSVIEMLNVVDEAQIEKESVGKLFEDERKKVDKLELAMVGTKEVVAKTEAELQEEGDKLHWKQQAAAAAAVATKQG</sequence>
<dbReference type="EMBL" id="JBGMDY010000006">
    <property type="protein sequence ID" value="KAL2331903.1"/>
    <property type="molecule type" value="Genomic_DNA"/>
</dbReference>
<reference evidence="1 2" key="1">
    <citation type="submission" date="2024-08" db="EMBL/GenBank/DDBJ databases">
        <title>Insights into the chromosomal genome structure of Flemingia macrophylla.</title>
        <authorList>
            <person name="Ding Y."/>
            <person name="Zhao Y."/>
            <person name="Bi W."/>
            <person name="Wu M."/>
            <person name="Zhao G."/>
            <person name="Gong Y."/>
            <person name="Li W."/>
            <person name="Zhang P."/>
        </authorList>
    </citation>
    <scope>NUCLEOTIDE SEQUENCE [LARGE SCALE GENOMIC DNA]</scope>
    <source>
        <strain evidence="1">DYQJB</strain>
        <tissue evidence="1">Leaf</tissue>
    </source>
</reference>
<evidence type="ECO:0000313" key="1">
    <source>
        <dbReference type="EMBL" id="KAL2331903.1"/>
    </source>
</evidence>
<keyword evidence="2" id="KW-1185">Reference proteome</keyword>
<gene>
    <name evidence="1" type="ORF">Fmac_019484</name>
</gene>
<protein>
    <submittedName>
        <fullName evidence="1">Uncharacterized protein</fullName>
    </submittedName>
</protein>
<dbReference type="Proteomes" id="UP001603857">
    <property type="component" value="Unassembled WGS sequence"/>
</dbReference>
<comment type="caution">
    <text evidence="1">The sequence shown here is derived from an EMBL/GenBank/DDBJ whole genome shotgun (WGS) entry which is preliminary data.</text>
</comment>
<name>A0ABD1M7X0_9FABA</name>
<proteinExistence type="predicted"/>
<organism evidence="1 2">
    <name type="scientific">Flemingia macrophylla</name>
    <dbReference type="NCBI Taxonomy" id="520843"/>
    <lineage>
        <taxon>Eukaryota</taxon>
        <taxon>Viridiplantae</taxon>
        <taxon>Streptophyta</taxon>
        <taxon>Embryophyta</taxon>
        <taxon>Tracheophyta</taxon>
        <taxon>Spermatophyta</taxon>
        <taxon>Magnoliopsida</taxon>
        <taxon>eudicotyledons</taxon>
        <taxon>Gunneridae</taxon>
        <taxon>Pentapetalae</taxon>
        <taxon>rosids</taxon>
        <taxon>fabids</taxon>
        <taxon>Fabales</taxon>
        <taxon>Fabaceae</taxon>
        <taxon>Papilionoideae</taxon>
        <taxon>50 kb inversion clade</taxon>
        <taxon>NPAAA clade</taxon>
        <taxon>indigoferoid/millettioid clade</taxon>
        <taxon>Phaseoleae</taxon>
        <taxon>Flemingia</taxon>
    </lineage>
</organism>